<dbReference type="EMBL" id="LR862147">
    <property type="protein sequence ID" value="CAD1829362.1"/>
    <property type="molecule type" value="Genomic_DNA"/>
</dbReference>
<proteinExistence type="inferred from homology"/>
<name>A0A6V7PEQ6_ANACO</name>
<dbReference type="InterPro" id="IPR052436">
    <property type="entry name" value="LTO1_adapter"/>
</dbReference>
<accession>A0A6V7PEQ6</accession>
<organism evidence="3">
    <name type="scientific">Ananas comosus var. bracteatus</name>
    <name type="common">red pineapple</name>
    <dbReference type="NCBI Taxonomy" id="296719"/>
    <lineage>
        <taxon>Eukaryota</taxon>
        <taxon>Viridiplantae</taxon>
        <taxon>Streptophyta</taxon>
        <taxon>Embryophyta</taxon>
        <taxon>Tracheophyta</taxon>
        <taxon>Spermatophyta</taxon>
        <taxon>Magnoliopsida</taxon>
        <taxon>Liliopsida</taxon>
        <taxon>Poales</taxon>
        <taxon>Bromeliaceae</taxon>
        <taxon>Bromelioideae</taxon>
        <taxon>Ananas</taxon>
    </lineage>
</organism>
<dbReference type="AlphaFoldDB" id="A0A6V7PEQ6"/>
<reference evidence="3" key="1">
    <citation type="submission" date="2020-07" db="EMBL/GenBank/DDBJ databases">
        <authorList>
            <person name="Lin J."/>
        </authorList>
    </citation>
    <scope>NUCLEOTIDE SEQUENCE</scope>
</reference>
<evidence type="ECO:0000256" key="1">
    <source>
        <dbReference type="ARBA" id="ARBA00038090"/>
    </source>
</evidence>
<dbReference type="Pfam" id="PF09811">
    <property type="entry name" value="Yae1_N"/>
    <property type="match status" value="1"/>
</dbReference>
<dbReference type="PANTHER" id="PTHR28532:SF1">
    <property type="entry name" value="ORAL CANCER OVEREXPRESSED 1"/>
    <property type="match status" value="1"/>
</dbReference>
<dbReference type="PANTHER" id="PTHR28532">
    <property type="entry name" value="GEO13458P1"/>
    <property type="match status" value="1"/>
</dbReference>
<dbReference type="InterPro" id="IPR019191">
    <property type="entry name" value="Essential_protein_Yae1_N"/>
</dbReference>
<feature type="domain" description="Essential protein Yae1 N-terminal" evidence="2">
    <location>
        <begin position="135"/>
        <end position="173"/>
    </location>
</feature>
<gene>
    <name evidence="3" type="ORF">CB5_LOCUS12573</name>
</gene>
<evidence type="ECO:0000313" key="3">
    <source>
        <dbReference type="EMBL" id="CAD1829362.1"/>
    </source>
</evidence>
<protein>
    <recommendedName>
        <fullName evidence="2">Essential protein Yae1 N-terminal domain-containing protein</fullName>
    </recommendedName>
</protein>
<comment type="similarity">
    <text evidence="1">Belongs to the LTO1 family.</text>
</comment>
<sequence length="252" mass="28925">MVSAPQNVWEPILESNKEARKWYNKLFPHFNMLFEIYVGKYAEGKRARGSNSCIEVLPTDPPISQMDLPSQPTFPNPSIPAPGDSTRHFDWENESKERSFQLHPVTVISMEPKANDPDDFIESSVLLDETQYQEGYRDGYNDGLVSGKEEGREVGLKMGFQGGEEMGFYRGCIDVWNSVTRANPDAFSFRIKNRIEQLEKLVEGYPLLEPENEQVQEMMEKIRLKFRIISANLGVRLEYEGSPTSTREVQDF</sequence>
<evidence type="ECO:0000259" key="2">
    <source>
        <dbReference type="Pfam" id="PF09811"/>
    </source>
</evidence>